<organism evidence="8 9">
    <name type="scientific">Bionectria ochroleuca</name>
    <name type="common">Gliocladium roseum</name>
    <dbReference type="NCBI Taxonomy" id="29856"/>
    <lineage>
        <taxon>Eukaryota</taxon>
        <taxon>Fungi</taxon>
        <taxon>Dikarya</taxon>
        <taxon>Ascomycota</taxon>
        <taxon>Pezizomycotina</taxon>
        <taxon>Sordariomycetes</taxon>
        <taxon>Hypocreomycetidae</taxon>
        <taxon>Hypocreales</taxon>
        <taxon>Bionectriaceae</taxon>
        <taxon>Clonostachys</taxon>
    </lineage>
</organism>
<dbReference type="PANTHER" id="PTHR45779:SF7">
    <property type="entry name" value="PEPTIDYLPROLYL ISOMERASE"/>
    <property type="match status" value="1"/>
</dbReference>
<dbReference type="Gene3D" id="3.10.50.40">
    <property type="match status" value="1"/>
</dbReference>
<protein>
    <recommendedName>
        <fullName evidence="3 6">peptidylprolyl isomerase</fullName>
        <ecNumber evidence="3 6">5.2.1.8</ecNumber>
    </recommendedName>
</protein>
<evidence type="ECO:0000256" key="4">
    <source>
        <dbReference type="ARBA" id="ARBA00023110"/>
    </source>
</evidence>
<dbReference type="PANTHER" id="PTHR45779">
    <property type="entry name" value="PEPTIDYLPROLYL ISOMERASE"/>
    <property type="match status" value="1"/>
</dbReference>
<dbReference type="GO" id="GO:0003755">
    <property type="term" value="F:peptidyl-prolyl cis-trans isomerase activity"/>
    <property type="evidence" value="ECO:0007669"/>
    <property type="project" value="UniProtKB-KW"/>
</dbReference>
<dbReference type="Pfam" id="PF00254">
    <property type="entry name" value="FKBP_C"/>
    <property type="match status" value="1"/>
</dbReference>
<dbReference type="PROSITE" id="PS50059">
    <property type="entry name" value="FKBP_PPIASE"/>
    <property type="match status" value="1"/>
</dbReference>
<proteinExistence type="predicted"/>
<comment type="function">
    <text evidence="2">PPIases accelerate the folding of proteins. It catalyzes the cis-trans isomerization of proline imidic peptide bonds in oligopeptides.</text>
</comment>
<dbReference type="EC" id="5.2.1.8" evidence="3 6"/>
<name>A0A8H7TVH4_BIOOC</name>
<dbReference type="AlphaFoldDB" id="A0A8H7TVH4"/>
<accession>A0A8H7TVH4</accession>
<dbReference type="InterPro" id="IPR046357">
    <property type="entry name" value="PPIase_dom_sf"/>
</dbReference>
<evidence type="ECO:0000256" key="3">
    <source>
        <dbReference type="ARBA" id="ARBA00013194"/>
    </source>
</evidence>
<evidence type="ECO:0000256" key="5">
    <source>
        <dbReference type="ARBA" id="ARBA00023235"/>
    </source>
</evidence>
<evidence type="ECO:0000256" key="2">
    <source>
        <dbReference type="ARBA" id="ARBA00002388"/>
    </source>
</evidence>
<dbReference type="GO" id="GO:0005783">
    <property type="term" value="C:endoplasmic reticulum"/>
    <property type="evidence" value="ECO:0007669"/>
    <property type="project" value="TreeGrafter"/>
</dbReference>
<dbReference type="SUPFAM" id="SSF54534">
    <property type="entry name" value="FKBP-like"/>
    <property type="match status" value="1"/>
</dbReference>
<sequence length="95" mass="10017">MSLQIEVTQKGNGDREAKAGDNVSVHYRGYDRGKPLAFKLGAGQVIQGWDQGISGMVVGEKRKLTIPPSLGYGNQKVGPIPAGSILGTNQTVIPV</sequence>
<feature type="domain" description="PPIase FKBP-type" evidence="7">
    <location>
        <begin position="20"/>
        <end position="95"/>
    </location>
</feature>
<reference evidence="8" key="1">
    <citation type="submission" date="2020-10" db="EMBL/GenBank/DDBJ databases">
        <title>High-Quality Genome Resource of Clonostachys rosea strain S41 by Oxford Nanopore Long-Read Sequencing.</title>
        <authorList>
            <person name="Wang H."/>
        </authorList>
    </citation>
    <scope>NUCLEOTIDE SEQUENCE</scope>
    <source>
        <strain evidence="8">S41</strain>
    </source>
</reference>
<keyword evidence="5 6" id="KW-0413">Isomerase</keyword>
<dbReference type="Proteomes" id="UP000616885">
    <property type="component" value="Unassembled WGS sequence"/>
</dbReference>
<gene>
    <name evidence="8" type="ORF">IM811_000476</name>
</gene>
<evidence type="ECO:0000313" key="8">
    <source>
        <dbReference type="EMBL" id="KAF9758782.1"/>
    </source>
</evidence>
<dbReference type="InterPro" id="IPR001179">
    <property type="entry name" value="PPIase_FKBP_dom"/>
</dbReference>
<dbReference type="EMBL" id="JADCTT010000001">
    <property type="protein sequence ID" value="KAF9758782.1"/>
    <property type="molecule type" value="Genomic_DNA"/>
</dbReference>
<comment type="caution">
    <text evidence="8">The sequence shown here is derived from an EMBL/GenBank/DDBJ whole genome shotgun (WGS) entry which is preliminary data.</text>
</comment>
<evidence type="ECO:0000259" key="7">
    <source>
        <dbReference type="PROSITE" id="PS50059"/>
    </source>
</evidence>
<keyword evidence="4 6" id="KW-0697">Rotamase</keyword>
<dbReference type="InterPro" id="IPR044609">
    <property type="entry name" value="FKBP2/11"/>
</dbReference>
<evidence type="ECO:0000313" key="9">
    <source>
        <dbReference type="Proteomes" id="UP000616885"/>
    </source>
</evidence>
<evidence type="ECO:0000256" key="6">
    <source>
        <dbReference type="PROSITE-ProRule" id="PRU00277"/>
    </source>
</evidence>
<comment type="catalytic activity">
    <reaction evidence="1 6">
        <text>[protein]-peptidylproline (omega=180) = [protein]-peptidylproline (omega=0)</text>
        <dbReference type="Rhea" id="RHEA:16237"/>
        <dbReference type="Rhea" id="RHEA-COMP:10747"/>
        <dbReference type="Rhea" id="RHEA-COMP:10748"/>
        <dbReference type="ChEBI" id="CHEBI:83833"/>
        <dbReference type="ChEBI" id="CHEBI:83834"/>
        <dbReference type="EC" id="5.2.1.8"/>
    </reaction>
</comment>
<evidence type="ECO:0000256" key="1">
    <source>
        <dbReference type="ARBA" id="ARBA00000971"/>
    </source>
</evidence>